<dbReference type="PANTHER" id="PTHR11390">
    <property type="entry name" value="PROKARYOTIC DNA TOPOISOMERASE"/>
    <property type="match status" value="1"/>
</dbReference>
<dbReference type="Gene3D" id="1.10.290.10">
    <property type="entry name" value="Topoisomerase I, domain 4"/>
    <property type="match status" value="1"/>
</dbReference>
<evidence type="ECO:0000259" key="14">
    <source>
        <dbReference type="PROSITE" id="PS52039"/>
    </source>
</evidence>
<name>A0ABY9SY78_BREBE</name>
<dbReference type="CDD" id="cd03362">
    <property type="entry name" value="TOPRIM_TopoIA_TopoIII"/>
    <property type="match status" value="1"/>
</dbReference>
<evidence type="ECO:0000256" key="1">
    <source>
        <dbReference type="ARBA" id="ARBA00000213"/>
    </source>
</evidence>
<feature type="compositionally biased region" description="Basic and acidic residues" evidence="12">
    <location>
        <begin position="465"/>
        <end position="478"/>
    </location>
</feature>
<dbReference type="PRINTS" id="PR00417">
    <property type="entry name" value="PRTPISMRASEI"/>
</dbReference>
<dbReference type="EMBL" id="CP134050">
    <property type="protein sequence ID" value="WNC12787.1"/>
    <property type="molecule type" value="Genomic_DNA"/>
</dbReference>
<dbReference type="CDD" id="cd00186">
    <property type="entry name" value="TOP1Ac"/>
    <property type="match status" value="1"/>
</dbReference>
<protein>
    <recommendedName>
        <fullName evidence="3">DNA topoisomerase</fullName>
        <ecNumber evidence="3">5.6.2.1</ecNumber>
    </recommendedName>
    <alternativeName>
        <fullName evidence="11">Omega-protein</fullName>
    </alternativeName>
    <alternativeName>
        <fullName evidence="10">Relaxing enzyme</fullName>
    </alternativeName>
    <alternativeName>
        <fullName evidence="8">Swivelase</fullName>
    </alternativeName>
    <alternativeName>
        <fullName evidence="9">Untwisting enzyme</fullName>
    </alternativeName>
</protein>
<dbReference type="Gene3D" id="3.40.50.140">
    <property type="match status" value="1"/>
</dbReference>
<dbReference type="SMART" id="SM00436">
    <property type="entry name" value="TOP1Bc"/>
    <property type="match status" value="1"/>
</dbReference>
<feature type="domain" description="Topo IA-type catalytic" evidence="14">
    <location>
        <begin position="157"/>
        <end position="598"/>
    </location>
</feature>
<dbReference type="PROSITE" id="PS52039">
    <property type="entry name" value="TOPO_IA_2"/>
    <property type="match status" value="1"/>
</dbReference>
<gene>
    <name evidence="15" type="ORF">RGB73_18885</name>
</gene>
<dbReference type="EC" id="5.6.2.1" evidence="3"/>
<comment type="catalytic activity">
    <reaction evidence="1">
        <text>ATP-independent breakage of single-stranded DNA, followed by passage and rejoining.</text>
        <dbReference type="EC" id="5.6.2.1"/>
    </reaction>
</comment>
<dbReference type="InterPro" id="IPR005738">
    <property type="entry name" value="TopoIII"/>
</dbReference>
<evidence type="ECO:0000259" key="13">
    <source>
        <dbReference type="PROSITE" id="PS50880"/>
    </source>
</evidence>
<dbReference type="PROSITE" id="PS50880">
    <property type="entry name" value="TOPRIM"/>
    <property type="match status" value="1"/>
</dbReference>
<comment type="similarity">
    <text evidence="2">Belongs to the type IA topoisomerase family.</text>
</comment>
<evidence type="ECO:0000256" key="11">
    <source>
        <dbReference type="ARBA" id="ARBA00032877"/>
    </source>
</evidence>
<evidence type="ECO:0000256" key="10">
    <source>
        <dbReference type="ARBA" id="ARBA00032235"/>
    </source>
</evidence>
<evidence type="ECO:0000256" key="3">
    <source>
        <dbReference type="ARBA" id="ARBA00012891"/>
    </source>
</evidence>
<evidence type="ECO:0000313" key="15">
    <source>
        <dbReference type="EMBL" id="WNC12787.1"/>
    </source>
</evidence>
<dbReference type="Pfam" id="PF01131">
    <property type="entry name" value="Topoisom_bac"/>
    <property type="match status" value="1"/>
</dbReference>
<feature type="region of interest" description="Disordered" evidence="12">
    <location>
        <begin position="456"/>
        <end position="483"/>
    </location>
</feature>
<dbReference type="InterPro" id="IPR013825">
    <property type="entry name" value="Topo_IA_cen_sub2"/>
</dbReference>
<dbReference type="InterPro" id="IPR006171">
    <property type="entry name" value="TOPRIM_dom"/>
</dbReference>
<reference evidence="15 16" key="1">
    <citation type="submission" date="2023-09" db="EMBL/GenBank/DDBJ databases">
        <title>Complete Genome and Methylome dissection of Bacillus brevis NEB573 original source of BbsI restriction endonuclease.</title>
        <authorList>
            <person name="Fomenkov A."/>
            <person name="Roberts R.D."/>
        </authorList>
    </citation>
    <scope>NUCLEOTIDE SEQUENCE [LARGE SCALE GENOMIC DNA]</scope>
    <source>
        <strain evidence="15 16">NEB573</strain>
    </source>
</reference>
<dbReference type="InterPro" id="IPR034144">
    <property type="entry name" value="TOPRIM_TopoIII"/>
</dbReference>
<evidence type="ECO:0000256" key="6">
    <source>
        <dbReference type="ARBA" id="ARBA00023125"/>
    </source>
</evidence>
<dbReference type="InterPro" id="IPR025589">
    <property type="entry name" value="Toprim_C_rpt"/>
</dbReference>
<evidence type="ECO:0000256" key="8">
    <source>
        <dbReference type="ARBA" id="ARBA00030003"/>
    </source>
</evidence>
<dbReference type="InterPro" id="IPR013497">
    <property type="entry name" value="Topo_IA_cen"/>
</dbReference>
<evidence type="ECO:0000256" key="2">
    <source>
        <dbReference type="ARBA" id="ARBA00009446"/>
    </source>
</evidence>
<dbReference type="Proteomes" id="UP001256827">
    <property type="component" value="Chromosome"/>
</dbReference>
<dbReference type="InterPro" id="IPR023405">
    <property type="entry name" value="Topo_IA_core_domain"/>
</dbReference>
<dbReference type="InterPro" id="IPR003601">
    <property type="entry name" value="Topo_IA_2"/>
</dbReference>
<keyword evidence="5" id="KW-0799">Topoisomerase</keyword>
<dbReference type="NCBIfam" id="TIGR01056">
    <property type="entry name" value="topB"/>
    <property type="match status" value="1"/>
</dbReference>
<evidence type="ECO:0000256" key="4">
    <source>
        <dbReference type="ARBA" id="ARBA00022723"/>
    </source>
</evidence>
<dbReference type="Pfam" id="PF13342">
    <property type="entry name" value="Toprim_Crpt"/>
    <property type="match status" value="1"/>
</dbReference>
<accession>A0ABY9SY78</accession>
<evidence type="ECO:0000256" key="7">
    <source>
        <dbReference type="ARBA" id="ARBA00023235"/>
    </source>
</evidence>
<dbReference type="Gene3D" id="2.70.20.10">
    <property type="entry name" value="Topoisomerase I, domain 3"/>
    <property type="match status" value="1"/>
</dbReference>
<evidence type="ECO:0000313" key="16">
    <source>
        <dbReference type="Proteomes" id="UP001256827"/>
    </source>
</evidence>
<dbReference type="NCBIfam" id="NF005829">
    <property type="entry name" value="PRK07726.1"/>
    <property type="match status" value="1"/>
</dbReference>
<dbReference type="InterPro" id="IPR003602">
    <property type="entry name" value="Topo_IA_DNA-bd_dom"/>
</dbReference>
<dbReference type="InterPro" id="IPR013826">
    <property type="entry name" value="Topo_IA_cen_sub3"/>
</dbReference>
<dbReference type="RefSeq" id="WP_310764305.1">
    <property type="nucleotide sequence ID" value="NZ_CP134050.1"/>
</dbReference>
<keyword evidence="6" id="KW-0238">DNA-binding</keyword>
<dbReference type="InterPro" id="IPR013824">
    <property type="entry name" value="Topo_IA_cen_sub1"/>
</dbReference>
<sequence>MKVVIAEKPDQAMKLASPFPHKKQQGYLEVRPNRLFPNGAFFTWAVGHICELVPPEAYNPAWKKWSLQTLPLIPPTFRHQVMRSKAKQFGIIKQLLRRSDVKEIIHAGDAGREGELIIRTIVEQSGVHKPMKRLWISSLTEKAVTAGFESLLDEAETRNLYYEAYSRSCADWLVGMNASRVYTLLLKQKGISDVFSAGRVQTPTLALVVKREKEIAAFKPEPFWEVKATFEVDKKRYEGVWHKDGESRLNDPAMAEKIAAFCKDKPAQVHQVETERKEFLPPYLFNLSSLQATANKMFKFSPQKTLEIAQKLYVKGLLSYPRSDSSFVTPEEAKTFPEILAKLSRQPDYQAYFPTPKASISQDRRYVNQKKVTDHYAIIPTEQVPNIAKLEESERKIYDLVARRLIAAHGESALFDYTTVTTLVDGRAVFLSKGKVQIRAGWRDVLFDEDKDDKESILPPLSEGDTGKVRKVEAKESKTQPPKRYTEGQLITLMKTAGKHLDNQELEKVLMKTEGLGTEATRAGIIGMLKDRKYIEVRKNQVFATQKGMLLIDVIGDKILASPEMTARWEQRLGEIGQGEASAQAFMEQVRKLSQKIVEDAVEQSREWKLESYDVDSMPKQKSKFTLGAKVAVCKACGGDLVDKGDFYGCSNYKKGQCSVTVSKTILGKKISAAMVKKVMETGKSNLIKGFQKGKEKFDAYLVWEEQEKKAKVHRD</sequence>
<dbReference type="SMART" id="SM00437">
    <property type="entry name" value="TOP1Ac"/>
    <property type="match status" value="1"/>
</dbReference>
<keyword evidence="4" id="KW-0479">Metal-binding</keyword>
<proteinExistence type="inferred from homology"/>
<evidence type="ECO:0000256" key="9">
    <source>
        <dbReference type="ARBA" id="ARBA00031985"/>
    </source>
</evidence>
<keyword evidence="16" id="KW-1185">Reference proteome</keyword>
<evidence type="ECO:0000256" key="12">
    <source>
        <dbReference type="SAM" id="MobiDB-lite"/>
    </source>
</evidence>
<dbReference type="InterPro" id="IPR000380">
    <property type="entry name" value="Topo_IA"/>
</dbReference>
<dbReference type="SUPFAM" id="SSF56712">
    <property type="entry name" value="Prokaryotic type I DNA topoisomerase"/>
    <property type="match status" value="1"/>
</dbReference>
<organism evidence="15 16">
    <name type="scientific">Brevibacillus brevis</name>
    <name type="common">Bacillus brevis</name>
    <dbReference type="NCBI Taxonomy" id="1393"/>
    <lineage>
        <taxon>Bacteria</taxon>
        <taxon>Bacillati</taxon>
        <taxon>Bacillota</taxon>
        <taxon>Bacilli</taxon>
        <taxon>Bacillales</taxon>
        <taxon>Paenibacillaceae</taxon>
        <taxon>Brevibacillus</taxon>
    </lineage>
</organism>
<keyword evidence="7" id="KW-0413">Isomerase</keyword>
<evidence type="ECO:0000256" key="5">
    <source>
        <dbReference type="ARBA" id="ARBA00023029"/>
    </source>
</evidence>
<dbReference type="Gene3D" id="1.10.460.10">
    <property type="entry name" value="Topoisomerase I, domain 2"/>
    <property type="match status" value="1"/>
</dbReference>
<feature type="domain" description="Toprim" evidence="13">
    <location>
        <begin position="1"/>
        <end position="140"/>
    </location>
</feature>
<dbReference type="Pfam" id="PF01751">
    <property type="entry name" value="Toprim"/>
    <property type="match status" value="1"/>
</dbReference>
<dbReference type="PANTHER" id="PTHR11390:SF21">
    <property type="entry name" value="DNA TOPOISOMERASE 3-ALPHA"/>
    <property type="match status" value="1"/>
</dbReference>
<dbReference type="SMART" id="SM00493">
    <property type="entry name" value="TOPRIM"/>
    <property type="match status" value="1"/>
</dbReference>